<dbReference type="Pfam" id="PF00646">
    <property type="entry name" value="F-box"/>
    <property type="match status" value="1"/>
</dbReference>
<dbReference type="SUPFAM" id="SSF52047">
    <property type="entry name" value="RNI-like"/>
    <property type="match status" value="1"/>
</dbReference>
<evidence type="ECO:0000259" key="1">
    <source>
        <dbReference type="PROSITE" id="PS50181"/>
    </source>
</evidence>
<dbReference type="PROSITE" id="PS50181">
    <property type="entry name" value="FBOX"/>
    <property type="match status" value="1"/>
</dbReference>
<dbReference type="InterPro" id="IPR036047">
    <property type="entry name" value="F-box-like_dom_sf"/>
</dbReference>
<dbReference type="PANTHER" id="PTHR31900:SF28">
    <property type="entry name" value="FBD DOMAIN-CONTAINING PROTEIN"/>
    <property type="match status" value="1"/>
</dbReference>
<accession>A0A3P6AYW1</accession>
<dbReference type="Gene3D" id="1.20.1280.50">
    <property type="match status" value="1"/>
</dbReference>
<sequence>MDKISRLPDELLVKILSFLPTKVAVSTSILSKQWDLLWMWLPKLDYSTRKYSESECTRLRRFLNKNLPLHRAPIIESFSLDFLASQFKPVTIRSWLLTAVSRNLREVEVSHGCNNKVLNMLPSSLYTCKSLVSLKLNGRRLLVDVPRMVSLPCLKTFLLQDVKYKNEDSLQRLLSNCPVLEDLVVEGCKGDNMVKFIVIVPSLQRLTVNILEDLDEFVMNTPSLKYFKLDYYNYKNHHCLIKRMPKLEEAYVELSFNPVYIDRFIRSITSVKRLTLCIDDVYGDGFVFDQLEHLQLCTCDEQHTSGAVIVRLLKDSPNLRVLDLFKMEYHNPIGLYTWNQPSTVPECILSSLQTFKCSGYSGRPGERDLVIYILKNANHLKTATIWFPTVDMKKELVLSSRASNACQLVFD</sequence>
<dbReference type="SUPFAM" id="SSF81383">
    <property type="entry name" value="F-box domain"/>
    <property type="match status" value="1"/>
</dbReference>
<dbReference type="SMART" id="SM00579">
    <property type="entry name" value="FBD"/>
    <property type="match status" value="1"/>
</dbReference>
<dbReference type="InterPro" id="IPR050232">
    <property type="entry name" value="FBL13/AtMIF1-like"/>
</dbReference>
<evidence type="ECO:0000313" key="2">
    <source>
        <dbReference type="EMBL" id="VDC89238.1"/>
    </source>
</evidence>
<dbReference type="AlphaFoldDB" id="A0A3P6AYW1"/>
<reference evidence="2" key="1">
    <citation type="submission" date="2018-11" db="EMBL/GenBank/DDBJ databases">
        <authorList>
            <consortium name="Genoscope - CEA"/>
            <person name="William W."/>
        </authorList>
    </citation>
    <scope>NUCLEOTIDE SEQUENCE</scope>
</reference>
<dbReference type="EMBL" id="LR031872">
    <property type="protein sequence ID" value="VDC89238.1"/>
    <property type="molecule type" value="Genomic_DNA"/>
</dbReference>
<dbReference type="InterPro" id="IPR001810">
    <property type="entry name" value="F-box_dom"/>
</dbReference>
<gene>
    <name evidence="2" type="ORF">BOLC3T14743H</name>
</gene>
<dbReference type="Pfam" id="PF24758">
    <property type="entry name" value="LRR_At5g56370"/>
    <property type="match status" value="1"/>
</dbReference>
<dbReference type="PANTHER" id="PTHR31900">
    <property type="entry name" value="F-BOX/RNI SUPERFAMILY PROTEIN-RELATED"/>
    <property type="match status" value="1"/>
</dbReference>
<feature type="domain" description="F-box" evidence="1">
    <location>
        <begin position="1"/>
        <end position="37"/>
    </location>
</feature>
<dbReference type="Gene3D" id="3.80.10.10">
    <property type="entry name" value="Ribonuclease Inhibitor"/>
    <property type="match status" value="1"/>
</dbReference>
<proteinExistence type="predicted"/>
<dbReference type="Pfam" id="PF08387">
    <property type="entry name" value="FBD"/>
    <property type="match status" value="1"/>
</dbReference>
<dbReference type="InterPro" id="IPR006566">
    <property type="entry name" value="FBD"/>
</dbReference>
<dbReference type="CDD" id="cd22160">
    <property type="entry name" value="F-box_AtFBL13-like"/>
    <property type="match status" value="1"/>
</dbReference>
<organism evidence="2">
    <name type="scientific">Brassica oleracea</name>
    <name type="common">Wild cabbage</name>
    <dbReference type="NCBI Taxonomy" id="3712"/>
    <lineage>
        <taxon>Eukaryota</taxon>
        <taxon>Viridiplantae</taxon>
        <taxon>Streptophyta</taxon>
        <taxon>Embryophyta</taxon>
        <taxon>Tracheophyta</taxon>
        <taxon>Spermatophyta</taxon>
        <taxon>Magnoliopsida</taxon>
        <taxon>eudicotyledons</taxon>
        <taxon>Gunneridae</taxon>
        <taxon>Pentapetalae</taxon>
        <taxon>rosids</taxon>
        <taxon>malvids</taxon>
        <taxon>Brassicales</taxon>
        <taxon>Brassicaceae</taxon>
        <taxon>Brassiceae</taxon>
        <taxon>Brassica</taxon>
    </lineage>
</organism>
<dbReference type="InterPro" id="IPR053781">
    <property type="entry name" value="F-box_AtFBL13-like"/>
</dbReference>
<dbReference type="InterPro" id="IPR032675">
    <property type="entry name" value="LRR_dom_sf"/>
</dbReference>
<dbReference type="InterPro" id="IPR055411">
    <property type="entry name" value="LRR_FXL15/At3g58940/PEG3-like"/>
</dbReference>
<name>A0A3P6AYW1_BRAOL</name>
<protein>
    <recommendedName>
        <fullName evidence="1">F-box domain-containing protein</fullName>
    </recommendedName>
</protein>